<protein>
    <submittedName>
        <fullName evidence="1">Uncharacterized protein</fullName>
    </submittedName>
</protein>
<name>A0A6J5MRA3_9CAUD</name>
<reference evidence="1" key="1">
    <citation type="submission" date="2020-04" db="EMBL/GenBank/DDBJ databases">
        <authorList>
            <person name="Chiriac C."/>
            <person name="Salcher M."/>
            <person name="Ghai R."/>
            <person name="Kavagutti S V."/>
        </authorList>
    </citation>
    <scope>NUCLEOTIDE SEQUENCE</scope>
</reference>
<evidence type="ECO:0000313" key="1">
    <source>
        <dbReference type="EMBL" id="CAB4147530.1"/>
    </source>
</evidence>
<sequence length="81" mass="9483">MQKELQDYYENRFAMMATAGWTDLIEDLEIMIKATDTVAGIEDEKQLHFKKGEMSILNWLKHLRDASGEVYDQLQEESELV</sequence>
<proteinExistence type="predicted"/>
<dbReference type="EMBL" id="LR796486">
    <property type="protein sequence ID" value="CAB4147530.1"/>
    <property type="molecule type" value="Genomic_DNA"/>
</dbReference>
<organism evidence="1">
    <name type="scientific">uncultured Caudovirales phage</name>
    <dbReference type="NCBI Taxonomy" id="2100421"/>
    <lineage>
        <taxon>Viruses</taxon>
        <taxon>Duplodnaviria</taxon>
        <taxon>Heunggongvirae</taxon>
        <taxon>Uroviricota</taxon>
        <taxon>Caudoviricetes</taxon>
        <taxon>Peduoviridae</taxon>
        <taxon>Maltschvirus</taxon>
        <taxon>Maltschvirus maltsch</taxon>
    </lineage>
</organism>
<gene>
    <name evidence="1" type="ORF">UFOVP507_33</name>
</gene>
<accession>A0A6J5MRA3</accession>